<protein>
    <submittedName>
        <fullName evidence="2">Uncharacterized protein</fullName>
    </submittedName>
</protein>
<dbReference type="Proteomes" id="UP001152024">
    <property type="component" value="Unassembled WGS sequence"/>
</dbReference>
<reference evidence="2" key="1">
    <citation type="submission" date="2022-09" db="EMBL/GenBank/DDBJ databases">
        <title>Fusarium specimens isolated from Avocado Roots.</title>
        <authorList>
            <person name="Stajich J."/>
            <person name="Roper C."/>
            <person name="Heimlech-Rivalta G."/>
        </authorList>
    </citation>
    <scope>NUCLEOTIDE SEQUENCE</scope>
    <source>
        <strain evidence="2">CF00095</strain>
    </source>
</reference>
<evidence type="ECO:0000313" key="3">
    <source>
        <dbReference type="Proteomes" id="UP001152024"/>
    </source>
</evidence>
<sequence length="153" mass="17645">MYQQQAKDISVEKLPAGYKPLNKYFHAQFSLQPEARSFVPGKEAFDAILKPRYIVSFENNFKDLQLICHSTCGDVDEETRRLKERMTKHGLMHDWGRVDQFIDDSPEPKWVTPLVIDVGPKTQEETDDGGEEKKEKEGKAEKRINDSSEGKEE</sequence>
<feature type="compositionally biased region" description="Basic and acidic residues" evidence="1">
    <location>
        <begin position="131"/>
        <end position="153"/>
    </location>
</feature>
<evidence type="ECO:0000313" key="2">
    <source>
        <dbReference type="EMBL" id="KAJ4128157.1"/>
    </source>
</evidence>
<keyword evidence="3" id="KW-1185">Reference proteome</keyword>
<comment type="caution">
    <text evidence="2">The sequence shown here is derived from an EMBL/GenBank/DDBJ whole genome shotgun (WGS) entry which is preliminary data.</text>
</comment>
<organism evidence="2 3">
    <name type="scientific">Fusarium equiseti</name>
    <name type="common">Fusarium scirpi</name>
    <dbReference type="NCBI Taxonomy" id="61235"/>
    <lineage>
        <taxon>Eukaryota</taxon>
        <taxon>Fungi</taxon>
        <taxon>Dikarya</taxon>
        <taxon>Ascomycota</taxon>
        <taxon>Pezizomycotina</taxon>
        <taxon>Sordariomycetes</taxon>
        <taxon>Hypocreomycetidae</taxon>
        <taxon>Hypocreales</taxon>
        <taxon>Nectriaceae</taxon>
        <taxon>Fusarium</taxon>
        <taxon>Fusarium incarnatum-equiseti species complex</taxon>
    </lineage>
</organism>
<feature type="region of interest" description="Disordered" evidence="1">
    <location>
        <begin position="105"/>
        <end position="153"/>
    </location>
</feature>
<name>A0ABQ8R7B2_FUSEQ</name>
<proteinExistence type="predicted"/>
<accession>A0ABQ8R7B2</accession>
<gene>
    <name evidence="2" type="ORF">NW768_008442</name>
</gene>
<dbReference type="EMBL" id="JAOQBH010000012">
    <property type="protein sequence ID" value="KAJ4128157.1"/>
    <property type="molecule type" value="Genomic_DNA"/>
</dbReference>
<evidence type="ECO:0000256" key="1">
    <source>
        <dbReference type="SAM" id="MobiDB-lite"/>
    </source>
</evidence>